<dbReference type="PANTHER" id="PTHR32166">
    <property type="entry name" value="OSJNBA0013A04.12 PROTEIN"/>
    <property type="match status" value="1"/>
</dbReference>
<dbReference type="OrthoDB" id="2012664at2759"/>
<feature type="compositionally biased region" description="Basic and acidic residues" evidence="1">
    <location>
        <begin position="648"/>
        <end position="659"/>
    </location>
</feature>
<dbReference type="AlphaFoldDB" id="A0A388LCL5"/>
<dbReference type="Proteomes" id="UP000265515">
    <property type="component" value="Unassembled WGS sequence"/>
</dbReference>
<gene>
    <name evidence="3" type="ORF">CBR_g30207</name>
</gene>
<evidence type="ECO:0000256" key="1">
    <source>
        <dbReference type="SAM" id="MobiDB-lite"/>
    </source>
</evidence>
<dbReference type="InterPro" id="IPR007021">
    <property type="entry name" value="DUF659"/>
</dbReference>
<dbReference type="SUPFAM" id="SSF53098">
    <property type="entry name" value="Ribonuclease H-like"/>
    <property type="match status" value="1"/>
</dbReference>
<feature type="compositionally biased region" description="Acidic residues" evidence="1">
    <location>
        <begin position="786"/>
        <end position="797"/>
    </location>
</feature>
<evidence type="ECO:0000313" key="3">
    <source>
        <dbReference type="EMBL" id="GBG79943.1"/>
    </source>
</evidence>
<feature type="compositionally biased region" description="Basic and acidic residues" evidence="1">
    <location>
        <begin position="619"/>
        <end position="629"/>
    </location>
</feature>
<feature type="compositionally biased region" description="Low complexity" evidence="1">
    <location>
        <begin position="755"/>
        <end position="774"/>
    </location>
</feature>
<dbReference type="STRING" id="69332.A0A388LCL5"/>
<feature type="region of interest" description="Disordered" evidence="1">
    <location>
        <begin position="1"/>
        <end position="30"/>
    </location>
</feature>
<dbReference type="Gramene" id="GBG79943">
    <property type="protein sequence ID" value="GBG79943"/>
    <property type="gene ID" value="CBR_g30207"/>
</dbReference>
<feature type="domain" description="DUF659" evidence="2">
    <location>
        <begin position="199"/>
        <end position="341"/>
    </location>
</feature>
<reference evidence="3 4" key="1">
    <citation type="journal article" date="2018" name="Cell">
        <title>The Chara Genome: Secondary Complexity and Implications for Plant Terrestrialization.</title>
        <authorList>
            <person name="Nishiyama T."/>
            <person name="Sakayama H."/>
            <person name="Vries J.D."/>
            <person name="Buschmann H."/>
            <person name="Saint-Marcoux D."/>
            <person name="Ullrich K.K."/>
            <person name="Haas F.B."/>
            <person name="Vanderstraeten L."/>
            <person name="Becker D."/>
            <person name="Lang D."/>
            <person name="Vosolsobe S."/>
            <person name="Rombauts S."/>
            <person name="Wilhelmsson P.K.I."/>
            <person name="Janitza P."/>
            <person name="Kern R."/>
            <person name="Heyl A."/>
            <person name="Rumpler F."/>
            <person name="Villalobos L.I.A.C."/>
            <person name="Clay J.M."/>
            <person name="Skokan R."/>
            <person name="Toyoda A."/>
            <person name="Suzuki Y."/>
            <person name="Kagoshima H."/>
            <person name="Schijlen E."/>
            <person name="Tajeshwar N."/>
            <person name="Catarino B."/>
            <person name="Hetherington A.J."/>
            <person name="Saltykova A."/>
            <person name="Bonnot C."/>
            <person name="Breuninger H."/>
            <person name="Symeonidi A."/>
            <person name="Radhakrishnan G.V."/>
            <person name="Van Nieuwerburgh F."/>
            <person name="Deforce D."/>
            <person name="Chang C."/>
            <person name="Karol K.G."/>
            <person name="Hedrich R."/>
            <person name="Ulvskov P."/>
            <person name="Glockner G."/>
            <person name="Delwiche C.F."/>
            <person name="Petrasek J."/>
            <person name="Van de Peer Y."/>
            <person name="Friml J."/>
            <person name="Beilby M."/>
            <person name="Dolan L."/>
            <person name="Kohara Y."/>
            <person name="Sugano S."/>
            <person name="Fujiyama A."/>
            <person name="Delaux P.-M."/>
            <person name="Quint M."/>
            <person name="TheiBen G."/>
            <person name="Hagemann M."/>
            <person name="Harholt J."/>
            <person name="Dunand C."/>
            <person name="Zachgo S."/>
            <person name="Langdale J."/>
            <person name="Maumus F."/>
            <person name="Straeten D.V.D."/>
            <person name="Gould S.B."/>
            <person name="Rensing S.A."/>
        </authorList>
    </citation>
    <scope>NUCLEOTIDE SEQUENCE [LARGE SCALE GENOMIC DNA]</scope>
    <source>
        <strain evidence="3 4">S276</strain>
    </source>
</reference>
<evidence type="ECO:0000313" key="4">
    <source>
        <dbReference type="Proteomes" id="UP000265515"/>
    </source>
</evidence>
<accession>A0A388LCL5</accession>
<dbReference type="PANTHER" id="PTHR32166:SF123">
    <property type="entry name" value="BED-TYPE DOMAIN-CONTAINING PROTEIN"/>
    <property type="match status" value="1"/>
</dbReference>
<feature type="compositionally biased region" description="Polar residues" evidence="1">
    <location>
        <begin position="7"/>
        <end position="26"/>
    </location>
</feature>
<name>A0A388LCL5_CHABU</name>
<comment type="caution">
    <text evidence="3">The sequence shown here is derived from an EMBL/GenBank/DDBJ whole genome shotgun (WGS) entry which is preliminary data.</text>
</comment>
<proteinExistence type="predicted"/>
<feature type="compositionally biased region" description="Basic residues" evidence="1">
    <location>
        <begin position="699"/>
        <end position="715"/>
    </location>
</feature>
<protein>
    <recommendedName>
        <fullName evidence="2">DUF659 domain-containing protein</fullName>
    </recommendedName>
</protein>
<dbReference type="Pfam" id="PF04937">
    <property type="entry name" value="DUF659"/>
    <property type="match status" value="1"/>
</dbReference>
<feature type="region of interest" description="Disordered" evidence="1">
    <location>
        <begin position="619"/>
        <end position="809"/>
    </location>
</feature>
<dbReference type="EMBL" id="BFEA01000332">
    <property type="protein sequence ID" value="GBG79943.1"/>
    <property type="molecule type" value="Genomic_DNA"/>
</dbReference>
<dbReference type="InterPro" id="IPR012337">
    <property type="entry name" value="RNaseH-like_sf"/>
</dbReference>
<evidence type="ECO:0000259" key="2">
    <source>
        <dbReference type="Pfam" id="PF04937"/>
    </source>
</evidence>
<keyword evidence="4" id="KW-1185">Reference proteome</keyword>
<organism evidence="3 4">
    <name type="scientific">Chara braunii</name>
    <name type="common">Braun's stonewort</name>
    <dbReference type="NCBI Taxonomy" id="69332"/>
    <lineage>
        <taxon>Eukaryota</taxon>
        <taxon>Viridiplantae</taxon>
        <taxon>Streptophyta</taxon>
        <taxon>Charophyceae</taxon>
        <taxon>Charales</taxon>
        <taxon>Characeae</taxon>
        <taxon>Chara</taxon>
    </lineage>
</organism>
<sequence>MSPPSLIFTTLSHRQYTSNSPESSRMSPDRLSHSARYNRLDGYDPSLNRVKEHYSKGTCAAEQSRKVFTNEEKDARKQGLRQTLADMAMANGDNSLPSGSSLAIAPTVVENVGSGMEKGGTSSDMQRSASSVRQMVLEETNSIITKNEMTSRKVDNWLTCTNQPFNMVENEFYLDMVNAIPNAHPSWRMHSREAARNGRLNGQNKRCIENVRMIAKKWERTGCMVQMDEWSDRRGRPHISVMVSSPVGTVFWRFICVEGREKYSIAYYNILDAAIQDIGPKSVVRVIMDNARVCVKTGKLVEKKYPWIFRVGCTAHALDLALEDFDKRIGWFSRTVKRANELGNFIMNHDKVRAFFLERSGGAQIKRSGVTRFATNIIMLQSLLDRKNALKLAAGAKGSVSSMVRTDLLSNFEEATTTILDESFWGDVEKSIKATEAIVKLLRMVDGPGGTISKVYHHMDAVVEGIRILEVLTDFEKAEVESIIMDRWAFMTSELHCAAAFLNPEFRAQSAIHDTEIRAGFNIWFTEDMEAGAEDDSVVIAELDDEGDLPLARRWVRNYQLDDMMDEEDDIAHIENYTNEWQFCTAPGRHREPLLRRRSGHERPDPLVEYNVEERERALRARETSDWVEGRCAGGSSGAKRQQQQHAAEVRAAEKRPTEEQLSPPKKKKRGRPTNAEVAERKKAKKAAKKAAVAEKVAKKAARRAAARAAKKAARRAAAASADAPTSSRLVTKEAMKQGGKRTAVILDDDECEESSSSSSSSSSPSSPSASSASGEDQCEDHVGSEEEGGEDQGSEEGGDKIIDGGGQE</sequence>